<reference evidence="2 3" key="1">
    <citation type="submission" date="2023-10" db="EMBL/GenBank/DDBJ databases">
        <title>Chromosome-scale genome assembly provides insights into flower coloration mechanisms of Canna indica.</title>
        <authorList>
            <person name="Li C."/>
        </authorList>
    </citation>
    <scope>NUCLEOTIDE SEQUENCE [LARGE SCALE GENOMIC DNA]</scope>
    <source>
        <tissue evidence="2">Flower</tissue>
    </source>
</reference>
<evidence type="ECO:0000313" key="3">
    <source>
        <dbReference type="Proteomes" id="UP001327560"/>
    </source>
</evidence>
<gene>
    <name evidence="2" type="ORF">Cni_G16810</name>
</gene>
<feature type="compositionally biased region" description="Basic and acidic residues" evidence="1">
    <location>
        <begin position="1"/>
        <end position="14"/>
    </location>
</feature>
<keyword evidence="3" id="KW-1185">Reference proteome</keyword>
<dbReference type="EMBL" id="CP136894">
    <property type="protein sequence ID" value="WOL08058.1"/>
    <property type="molecule type" value="Genomic_DNA"/>
</dbReference>
<proteinExistence type="predicted"/>
<organism evidence="2 3">
    <name type="scientific">Canna indica</name>
    <name type="common">Indian-shot</name>
    <dbReference type="NCBI Taxonomy" id="4628"/>
    <lineage>
        <taxon>Eukaryota</taxon>
        <taxon>Viridiplantae</taxon>
        <taxon>Streptophyta</taxon>
        <taxon>Embryophyta</taxon>
        <taxon>Tracheophyta</taxon>
        <taxon>Spermatophyta</taxon>
        <taxon>Magnoliopsida</taxon>
        <taxon>Liliopsida</taxon>
        <taxon>Zingiberales</taxon>
        <taxon>Cannaceae</taxon>
        <taxon>Canna</taxon>
    </lineage>
</organism>
<dbReference type="AlphaFoldDB" id="A0AAQ3KFU0"/>
<name>A0AAQ3KFU0_9LILI</name>
<feature type="region of interest" description="Disordered" evidence="1">
    <location>
        <begin position="1"/>
        <end position="35"/>
    </location>
</feature>
<accession>A0AAQ3KFU0</accession>
<sequence length="129" mass="14505">MASQYDTKKQRRFDLSMSRRTRKPVNISQESTKDEGHLMFQQMSLQELMADNGSSTSSRGCRADLAIEEEKTAGQIDEKNNNLAIVPKKGESGGGVKIVEMVGRYVKTLNYLIKAKHGLKKKNGMRILK</sequence>
<dbReference type="Proteomes" id="UP001327560">
    <property type="component" value="Chromosome 5"/>
</dbReference>
<evidence type="ECO:0000313" key="2">
    <source>
        <dbReference type="EMBL" id="WOL08058.1"/>
    </source>
</evidence>
<protein>
    <submittedName>
        <fullName evidence="2">Uncharacterized protein</fullName>
    </submittedName>
</protein>
<evidence type="ECO:0000256" key="1">
    <source>
        <dbReference type="SAM" id="MobiDB-lite"/>
    </source>
</evidence>